<dbReference type="InterPro" id="IPR011047">
    <property type="entry name" value="Quinoprotein_ADH-like_sf"/>
</dbReference>
<gene>
    <name evidence="2" type="ORF">SAMN05444405_102207</name>
</gene>
<keyword evidence="1" id="KW-0732">Signal</keyword>
<evidence type="ECO:0000313" key="3">
    <source>
        <dbReference type="Proteomes" id="UP000184509"/>
    </source>
</evidence>
<dbReference type="EMBL" id="FQTV01000002">
    <property type="protein sequence ID" value="SHE62638.1"/>
    <property type="molecule type" value="Genomic_DNA"/>
</dbReference>
<dbReference type="RefSeq" id="WP_073399010.1">
    <property type="nucleotide sequence ID" value="NZ_FQTV01000002.1"/>
</dbReference>
<sequence>MYLSKNLFRNKLLLYSISALLSFTLHSCAYDSSDDNYIDIKKPDGNVNISIDLAGVNQSQTIYLYQNAYFYYTINAGGKNIIAQKFYLDGKELNTNPQDGGTYLSTGIADNQIHDLKLIMGLPTGTGSLAEYAGYEMYVGELNFKVKFVSSPDVNLNIRESVDENNYYKVEWDKPKDYDVECYKVYKGDYMADNLVATINNPDQSYYVDKDYVYGYKFYTISAILKNGQQVSLTDRFTARHFDITENNFKTERISTNEMKIKWTNPNPYPCKYVLKYGNNNESKVIEGTNEVTIPVDKFPAWSVSYSLYILPANADVTQYQTYPYTYGYFSDNQFNYGITYGADLANNLLLGLGFDNLVKYNTSDFSIQSSVKHNLTLHTGCKVKVSNKGLVAISDLSNYVHIYSDNTLSKEIFFTNTQGNYFYLNNANQLLIEQYTGFDLYNITSGKKICSKRWTPENPINDISVKTRISANGKYIYALCAEYLPEKHWAELYELQSDNTLHLIQTQSNVNIKSIEFNPIKDSEAIIQYNDNKFAIVDLSTGSTITIDGAFQNIDPFTGNLLYKGPEYANSQYNVYVLASDYKTLFMKIPLANINPYSDAGLYNNNLIFNGYYLNLAKLTK</sequence>
<evidence type="ECO:0000313" key="2">
    <source>
        <dbReference type="EMBL" id="SHE62638.1"/>
    </source>
</evidence>
<keyword evidence="3" id="KW-1185">Reference proteome</keyword>
<proteinExistence type="predicted"/>
<reference evidence="2 3" key="1">
    <citation type="submission" date="2016-11" db="EMBL/GenBank/DDBJ databases">
        <authorList>
            <person name="Jaros S."/>
            <person name="Januszkiewicz K."/>
            <person name="Wedrychowicz H."/>
        </authorList>
    </citation>
    <scope>NUCLEOTIDE SEQUENCE [LARGE SCALE GENOMIC DNA]</scope>
    <source>
        <strain evidence="2 3">DSM 26991</strain>
    </source>
</reference>
<dbReference type="AlphaFoldDB" id="A0A1M4V170"/>
<dbReference type="SUPFAM" id="SSF50998">
    <property type="entry name" value="Quinoprotein alcohol dehydrogenase-like"/>
    <property type="match status" value="1"/>
</dbReference>
<protein>
    <recommendedName>
        <fullName evidence="4">Fibronectin type-III domain-containing protein</fullName>
    </recommendedName>
</protein>
<feature type="chain" id="PRO_5012906093" description="Fibronectin type-III domain-containing protein" evidence="1">
    <location>
        <begin position="30"/>
        <end position="622"/>
    </location>
</feature>
<dbReference type="OrthoDB" id="996674at2"/>
<evidence type="ECO:0000256" key="1">
    <source>
        <dbReference type="SAM" id="SignalP"/>
    </source>
</evidence>
<dbReference type="STRING" id="1297750.SAMN05444405_102207"/>
<dbReference type="Proteomes" id="UP000184509">
    <property type="component" value="Unassembled WGS sequence"/>
</dbReference>
<name>A0A1M4V170_9BACE</name>
<accession>A0A1M4V170</accession>
<organism evidence="2 3">
    <name type="scientific">Bacteroides luti</name>
    <dbReference type="NCBI Taxonomy" id="1297750"/>
    <lineage>
        <taxon>Bacteria</taxon>
        <taxon>Pseudomonadati</taxon>
        <taxon>Bacteroidota</taxon>
        <taxon>Bacteroidia</taxon>
        <taxon>Bacteroidales</taxon>
        <taxon>Bacteroidaceae</taxon>
        <taxon>Bacteroides</taxon>
    </lineage>
</organism>
<evidence type="ECO:0008006" key="4">
    <source>
        <dbReference type="Google" id="ProtNLM"/>
    </source>
</evidence>
<feature type="signal peptide" evidence="1">
    <location>
        <begin position="1"/>
        <end position="29"/>
    </location>
</feature>